<comment type="caution">
    <text evidence="1">The sequence shown here is derived from an EMBL/GenBank/DDBJ whole genome shotgun (WGS) entry which is preliminary data.</text>
</comment>
<organism evidence="1 2">
    <name type="scientific">Gossypium gossypioides</name>
    <name type="common">Mexican cotton</name>
    <name type="synonym">Selera gossypioides</name>
    <dbReference type="NCBI Taxonomy" id="34282"/>
    <lineage>
        <taxon>Eukaryota</taxon>
        <taxon>Viridiplantae</taxon>
        <taxon>Streptophyta</taxon>
        <taxon>Embryophyta</taxon>
        <taxon>Tracheophyta</taxon>
        <taxon>Spermatophyta</taxon>
        <taxon>Magnoliopsida</taxon>
        <taxon>eudicotyledons</taxon>
        <taxon>Gunneridae</taxon>
        <taxon>Pentapetalae</taxon>
        <taxon>rosids</taxon>
        <taxon>malvids</taxon>
        <taxon>Malvales</taxon>
        <taxon>Malvaceae</taxon>
        <taxon>Malvoideae</taxon>
        <taxon>Gossypium</taxon>
    </lineage>
</organism>
<accession>A0A7J9CQW0</accession>
<sequence length="22" mass="2810">MALSSDEILHMFEESRWRLRRF</sequence>
<reference evidence="1 2" key="1">
    <citation type="journal article" date="2019" name="Genome Biol. Evol.">
        <title>Insights into the evolution of the New World diploid cottons (Gossypium, subgenus Houzingenia) based on genome sequencing.</title>
        <authorList>
            <person name="Grover C.E."/>
            <person name="Arick M.A. 2nd"/>
            <person name="Thrash A."/>
            <person name="Conover J.L."/>
            <person name="Sanders W.S."/>
            <person name="Peterson D.G."/>
            <person name="Frelichowski J.E."/>
            <person name="Scheffler J.A."/>
            <person name="Scheffler B.E."/>
            <person name="Wendel J.F."/>
        </authorList>
    </citation>
    <scope>NUCLEOTIDE SEQUENCE [LARGE SCALE GENOMIC DNA]</scope>
    <source>
        <strain evidence="1">5</strain>
        <tissue evidence="1">Leaf</tissue>
    </source>
</reference>
<protein>
    <submittedName>
        <fullName evidence="1">Uncharacterized protein</fullName>
    </submittedName>
</protein>
<evidence type="ECO:0000313" key="1">
    <source>
        <dbReference type="EMBL" id="MBA0750728.1"/>
    </source>
</evidence>
<evidence type="ECO:0000313" key="2">
    <source>
        <dbReference type="Proteomes" id="UP000593579"/>
    </source>
</evidence>
<dbReference type="EMBL" id="JABEZY010000012">
    <property type="protein sequence ID" value="MBA0750728.1"/>
    <property type="molecule type" value="Genomic_DNA"/>
</dbReference>
<dbReference type="AlphaFoldDB" id="A0A7J9CQW0"/>
<keyword evidence="2" id="KW-1185">Reference proteome</keyword>
<proteinExistence type="predicted"/>
<name>A0A7J9CQW0_GOSGO</name>
<gene>
    <name evidence="1" type="ORF">Gogos_002118</name>
</gene>
<dbReference type="Proteomes" id="UP000593579">
    <property type="component" value="Unassembled WGS sequence"/>
</dbReference>